<reference evidence="2 3" key="1">
    <citation type="journal article" date="2007" name="Proc. Natl. Acad. Sci. U.S.A.">
        <title>Genome dynamics in a natural archaeal population.</title>
        <authorList>
            <person name="Allen E.E."/>
            <person name="Tyson G.W."/>
            <person name="Whitaker R.J."/>
            <person name="Detter J.C."/>
            <person name="Richardson P.M."/>
            <person name="Banfield J.F."/>
        </authorList>
    </citation>
    <scope>NUCLEOTIDE SEQUENCE [LARGE SCALE GENOMIC DNA]</scope>
    <source>
        <strain evidence="3">fer1</strain>
    </source>
</reference>
<dbReference type="GO" id="GO:0004034">
    <property type="term" value="F:aldose 1-epimerase activity"/>
    <property type="evidence" value="ECO:0007669"/>
    <property type="project" value="TreeGrafter"/>
</dbReference>
<dbReference type="GO" id="GO:0033499">
    <property type="term" value="P:galactose catabolic process via UDP-galactose, Leloir pathway"/>
    <property type="evidence" value="ECO:0007669"/>
    <property type="project" value="TreeGrafter"/>
</dbReference>
<name>S0ARC3_FERAC</name>
<dbReference type="PANTHER" id="PTHR10091">
    <property type="entry name" value="ALDOSE-1-EPIMERASE"/>
    <property type="match status" value="1"/>
</dbReference>
<dbReference type="Gene3D" id="2.70.98.10">
    <property type="match status" value="1"/>
</dbReference>
<dbReference type="KEGG" id="fac:FACI_IFERC01G1768"/>
<accession>S0ARC3</accession>
<evidence type="ECO:0000313" key="2">
    <source>
        <dbReference type="EMBL" id="AGO61748.1"/>
    </source>
</evidence>
<dbReference type="InterPro" id="IPR014718">
    <property type="entry name" value="GH-type_carb-bd"/>
</dbReference>
<dbReference type="GO" id="GO:0006006">
    <property type="term" value="P:glucose metabolic process"/>
    <property type="evidence" value="ECO:0007669"/>
    <property type="project" value="TreeGrafter"/>
</dbReference>
<dbReference type="HOGENOM" id="CLU_1340694_0_0_2"/>
<dbReference type="Proteomes" id="UP000014660">
    <property type="component" value="Chromosome"/>
</dbReference>
<keyword evidence="1" id="KW-0812">Transmembrane</keyword>
<dbReference type="Pfam" id="PF01263">
    <property type="entry name" value="Aldose_epim"/>
    <property type="match status" value="1"/>
</dbReference>
<gene>
    <name evidence="2" type="ORF">FACI_IFERC00001G1768</name>
</gene>
<evidence type="ECO:0000256" key="1">
    <source>
        <dbReference type="SAM" id="Phobius"/>
    </source>
</evidence>
<protein>
    <submittedName>
        <fullName evidence="2">Aldose1-epimerase</fullName>
    </submittedName>
</protein>
<dbReference type="CDD" id="cd01081">
    <property type="entry name" value="Aldose_epim"/>
    <property type="match status" value="1"/>
</dbReference>
<dbReference type="GO" id="GO:0030246">
    <property type="term" value="F:carbohydrate binding"/>
    <property type="evidence" value="ECO:0007669"/>
    <property type="project" value="InterPro"/>
</dbReference>
<dbReference type="RefSeq" id="WP_009887813.1">
    <property type="nucleotide sequence ID" value="NC_021592.1"/>
</dbReference>
<proteinExistence type="predicted"/>
<dbReference type="SUPFAM" id="SSF74650">
    <property type="entry name" value="Galactose mutarotase-like"/>
    <property type="match status" value="1"/>
</dbReference>
<dbReference type="EMBL" id="CP004145">
    <property type="protein sequence ID" value="AGO61748.1"/>
    <property type="molecule type" value="Genomic_DNA"/>
</dbReference>
<organism evidence="2 3">
    <name type="scientific">Ferroplasma acidarmanus Fer1</name>
    <dbReference type="NCBI Taxonomy" id="333146"/>
    <lineage>
        <taxon>Archaea</taxon>
        <taxon>Methanobacteriati</taxon>
        <taxon>Thermoplasmatota</taxon>
        <taxon>Thermoplasmata</taxon>
        <taxon>Thermoplasmatales</taxon>
        <taxon>Ferroplasmaceae</taxon>
        <taxon>Ferroplasma</taxon>
    </lineage>
</organism>
<dbReference type="InterPro" id="IPR011013">
    <property type="entry name" value="Gal_mutarotase_sf_dom"/>
</dbReference>
<dbReference type="AlphaFoldDB" id="S0ARC3"/>
<dbReference type="GeneID" id="16025957"/>
<sequence length="204" mass="23288">MKLEYNGFHANFNPVGAYLEDLQKDGTPIIRKSNDKNSTHGGAAVLFPFGNRIQNAEYSFNNKQYSLPENDGKNSIHGLVRELPFDSNSGDNYIEFSSHFKSVFYPGEAHIKVKYEITGNMFVTSFYVKSLTSRIPVEIGFHPYFNVHGSYSISYNSRIVLSHYYFLYILYEFIFFHFTTILFLYAIAGVTILSPSDSESCILS</sequence>
<evidence type="ECO:0000313" key="3">
    <source>
        <dbReference type="Proteomes" id="UP000014660"/>
    </source>
</evidence>
<keyword evidence="3" id="KW-1185">Reference proteome</keyword>
<keyword evidence="1" id="KW-1133">Transmembrane helix</keyword>
<dbReference type="PANTHER" id="PTHR10091:SF0">
    <property type="entry name" value="GALACTOSE MUTAROTASE"/>
    <property type="match status" value="1"/>
</dbReference>
<keyword evidence="1" id="KW-0472">Membrane</keyword>
<feature type="transmembrane region" description="Helical" evidence="1">
    <location>
        <begin position="165"/>
        <end position="188"/>
    </location>
</feature>
<dbReference type="InterPro" id="IPR008183">
    <property type="entry name" value="Aldose_1/G6P_1-epimerase"/>
</dbReference>